<dbReference type="GO" id="GO:0016020">
    <property type="term" value="C:membrane"/>
    <property type="evidence" value="ECO:0007669"/>
    <property type="project" value="UniProtKB-SubCell"/>
</dbReference>
<feature type="transmembrane region" description="Helical" evidence="6">
    <location>
        <begin position="274"/>
        <end position="294"/>
    </location>
</feature>
<feature type="transmembrane region" description="Helical" evidence="6">
    <location>
        <begin position="61"/>
        <end position="83"/>
    </location>
</feature>
<name>A0A8D4VMW2_9GAMM</name>
<keyword evidence="8" id="KW-1185">Reference proteome</keyword>
<keyword evidence="5 6" id="KW-0472">Membrane</keyword>
<feature type="transmembrane region" description="Helical" evidence="6">
    <location>
        <begin position="206"/>
        <end position="229"/>
    </location>
</feature>
<evidence type="ECO:0000256" key="6">
    <source>
        <dbReference type="SAM" id="Phobius"/>
    </source>
</evidence>
<evidence type="ECO:0000256" key="5">
    <source>
        <dbReference type="ARBA" id="ARBA00023136"/>
    </source>
</evidence>
<organism evidence="7 8">
    <name type="scientific">Methylogaea oryzae</name>
    <dbReference type="NCBI Taxonomy" id="1295382"/>
    <lineage>
        <taxon>Bacteria</taxon>
        <taxon>Pseudomonadati</taxon>
        <taxon>Pseudomonadota</taxon>
        <taxon>Gammaproteobacteria</taxon>
        <taxon>Methylococcales</taxon>
        <taxon>Methylococcaceae</taxon>
        <taxon>Methylogaea</taxon>
    </lineage>
</organism>
<dbReference type="Proteomes" id="UP000824988">
    <property type="component" value="Chromosome"/>
</dbReference>
<evidence type="ECO:0000256" key="1">
    <source>
        <dbReference type="ARBA" id="ARBA00004141"/>
    </source>
</evidence>
<dbReference type="EMBL" id="AP019782">
    <property type="protein sequence ID" value="BBL70506.1"/>
    <property type="molecule type" value="Genomic_DNA"/>
</dbReference>
<dbReference type="RefSeq" id="WP_221048467.1">
    <property type="nucleotide sequence ID" value="NZ_AP019782.1"/>
</dbReference>
<accession>A0A8D4VMW2</accession>
<evidence type="ECO:0000256" key="2">
    <source>
        <dbReference type="ARBA" id="ARBA00009773"/>
    </source>
</evidence>
<protein>
    <submittedName>
        <fullName evidence="7">AI-2E family transporter</fullName>
    </submittedName>
</protein>
<reference evidence="7" key="1">
    <citation type="submission" date="2019-06" db="EMBL/GenBank/DDBJ databases">
        <title>Complete genome sequence of Methylogaea oryzae strain JCM16910.</title>
        <authorList>
            <person name="Asakawa S."/>
        </authorList>
    </citation>
    <scope>NUCLEOTIDE SEQUENCE</scope>
    <source>
        <strain evidence="7">E10</strain>
    </source>
</reference>
<feature type="transmembrane region" description="Helical" evidence="6">
    <location>
        <begin position="7"/>
        <end position="25"/>
    </location>
</feature>
<dbReference type="Pfam" id="PF01594">
    <property type="entry name" value="AI-2E_transport"/>
    <property type="match status" value="1"/>
</dbReference>
<feature type="transmembrane region" description="Helical" evidence="6">
    <location>
        <begin position="235"/>
        <end position="262"/>
    </location>
</feature>
<feature type="transmembrane region" description="Helical" evidence="6">
    <location>
        <begin position="153"/>
        <end position="171"/>
    </location>
</feature>
<proteinExistence type="inferred from homology"/>
<dbReference type="KEGG" id="moz:MoryE10_11120"/>
<feature type="transmembrane region" description="Helical" evidence="6">
    <location>
        <begin position="31"/>
        <end position="49"/>
    </location>
</feature>
<dbReference type="AlphaFoldDB" id="A0A8D4VMW2"/>
<dbReference type="InterPro" id="IPR002549">
    <property type="entry name" value="AI-2E-like"/>
</dbReference>
<keyword evidence="4 6" id="KW-1133">Transmembrane helix</keyword>
<evidence type="ECO:0000313" key="8">
    <source>
        <dbReference type="Proteomes" id="UP000824988"/>
    </source>
</evidence>
<sequence length="350" mass="38357">MDKMLKPVFLGALLTGLLALAYLVLRNFVTPLAWAMILAYISWPLYARLTRLTGDKTVLSALLMVIALLAAIVVPSVWLTYLLRDEVVGVYHDFGELLRQKPVLPEAVGKLPGFGPEAQRLFEQLTDPETLRARVLPWLRGFSVGVLQLLGDVGYLAAVLLLTLFSVFFLYRDGRQITREVSRVLHLVMGERVDAYLATAGATVKAVVYGLVLTAIGQGAIAGLGYWFVGLKSPVLLTLVTMFFAMIPFGTPVVWIAASLWLLLQGRHLDGVELLVWGTAVVSWVDNVIRPLVISSNTSIPFLLVFFGVLGGLAAFGFIGLFVGPVILAVLLAVWREWLEQHGAEEFPQG</sequence>
<dbReference type="PANTHER" id="PTHR21716">
    <property type="entry name" value="TRANSMEMBRANE PROTEIN"/>
    <property type="match status" value="1"/>
</dbReference>
<gene>
    <name evidence="7" type="ORF">MoryE10_11120</name>
</gene>
<keyword evidence="3 6" id="KW-0812">Transmembrane</keyword>
<feature type="transmembrane region" description="Helical" evidence="6">
    <location>
        <begin position="300"/>
        <end position="333"/>
    </location>
</feature>
<comment type="subcellular location">
    <subcellularLocation>
        <location evidence="1">Membrane</location>
        <topology evidence="1">Multi-pass membrane protein</topology>
    </subcellularLocation>
</comment>
<evidence type="ECO:0000313" key="7">
    <source>
        <dbReference type="EMBL" id="BBL70506.1"/>
    </source>
</evidence>
<evidence type="ECO:0000256" key="3">
    <source>
        <dbReference type="ARBA" id="ARBA00022692"/>
    </source>
</evidence>
<dbReference type="PANTHER" id="PTHR21716:SF4">
    <property type="entry name" value="TRANSMEMBRANE PROTEIN 245"/>
    <property type="match status" value="1"/>
</dbReference>
<evidence type="ECO:0000256" key="4">
    <source>
        <dbReference type="ARBA" id="ARBA00022989"/>
    </source>
</evidence>
<comment type="similarity">
    <text evidence="2">Belongs to the autoinducer-2 exporter (AI-2E) (TC 2.A.86) family.</text>
</comment>